<dbReference type="RefSeq" id="WP_147649588.1">
    <property type="nucleotide sequence ID" value="NZ_CP042806.1"/>
</dbReference>
<dbReference type="AlphaFoldDB" id="A0A5B9EEX1"/>
<gene>
    <name evidence="1" type="ORF">FTW19_21445</name>
</gene>
<dbReference type="EMBL" id="CP042806">
    <property type="protein sequence ID" value="QEE30319.1"/>
    <property type="molecule type" value="Genomic_DNA"/>
</dbReference>
<dbReference type="Proteomes" id="UP000321820">
    <property type="component" value="Chromosome"/>
</dbReference>
<organism evidence="1 2">
    <name type="scientific">Terriglobus albidus</name>
    <dbReference type="NCBI Taxonomy" id="1592106"/>
    <lineage>
        <taxon>Bacteria</taxon>
        <taxon>Pseudomonadati</taxon>
        <taxon>Acidobacteriota</taxon>
        <taxon>Terriglobia</taxon>
        <taxon>Terriglobales</taxon>
        <taxon>Acidobacteriaceae</taxon>
        <taxon>Terriglobus</taxon>
    </lineage>
</organism>
<name>A0A5B9EEX1_9BACT</name>
<reference evidence="1 2" key="1">
    <citation type="submission" date="2019-08" db="EMBL/GenBank/DDBJ databases">
        <title>Complete genome sequence of Terriglobus albidus strain ORNL.</title>
        <authorList>
            <person name="Podar M."/>
        </authorList>
    </citation>
    <scope>NUCLEOTIDE SEQUENCE [LARGE SCALE GENOMIC DNA]</scope>
    <source>
        <strain evidence="1 2">ORNL</strain>
    </source>
</reference>
<evidence type="ECO:0008006" key="3">
    <source>
        <dbReference type="Google" id="ProtNLM"/>
    </source>
</evidence>
<evidence type="ECO:0000313" key="2">
    <source>
        <dbReference type="Proteomes" id="UP000321820"/>
    </source>
</evidence>
<accession>A0A5B9EEX1</accession>
<protein>
    <recommendedName>
        <fullName evidence="3">YCII-related domain-containing protein</fullName>
    </recommendedName>
</protein>
<evidence type="ECO:0000313" key="1">
    <source>
        <dbReference type="EMBL" id="QEE30319.1"/>
    </source>
</evidence>
<dbReference type="OrthoDB" id="9554190at2"/>
<proteinExistence type="predicted"/>
<sequence length="110" mass="12160">MNRYMMLFRGTRALTESELEQRAIAIQNWVAMVRQKGINLDPRILDQMVGTYSEKDGAVASEAASKDPALAAVVSFEAADDKTAEAIAEAHPSLHYGVILELRRWQSPAV</sequence>
<keyword evidence="2" id="KW-1185">Reference proteome</keyword>
<dbReference type="KEGG" id="talb:FTW19_21445"/>